<dbReference type="Proteomes" id="UP000501812">
    <property type="component" value="Chromosome"/>
</dbReference>
<feature type="transmembrane region" description="Helical" evidence="1">
    <location>
        <begin position="30"/>
        <end position="49"/>
    </location>
</feature>
<protein>
    <submittedName>
        <fullName evidence="2">Uncharacterized protein</fullName>
    </submittedName>
</protein>
<evidence type="ECO:0000256" key="1">
    <source>
        <dbReference type="SAM" id="Phobius"/>
    </source>
</evidence>
<reference evidence="2 3" key="1">
    <citation type="submission" date="2020-04" db="EMBL/GenBank/DDBJ databases">
        <title>Luteolibacter sp. G-1-1-1 isolated from soil.</title>
        <authorList>
            <person name="Dahal R.H."/>
        </authorList>
    </citation>
    <scope>NUCLEOTIDE SEQUENCE [LARGE SCALE GENOMIC DNA]</scope>
    <source>
        <strain evidence="2 3">G-1-1-1</strain>
    </source>
</reference>
<evidence type="ECO:0000313" key="2">
    <source>
        <dbReference type="EMBL" id="QJE95778.1"/>
    </source>
</evidence>
<dbReference type="EMBL" id="CP051774">
    <property type="protein sequence ID" value="QJE95778.1"/>
    <property type="molecule type" value="Genomic_DNA"/>
</dbReference>
<dbReference type="KEGG" id="luo:HHL09_08260"/>
<evidence type="ECO:0000313" key="3">
    <source>
        <dbReference type="Proteomes" id="UP000501812"/>
    </source>
</evidence>
<accession>A0A858RGY1</accession>
<gene>
    <name evidence="2" type="ORF">HHL09_08260</name>
</gene>
<keyword evidence="1" id="KW-0812">Transmembrane</keyword>
<dbReference type="RefSeq" id="WP_169454091.1">
    <property type="nucleotide sequence ID" value="NZ_CP051774.1"/>
</dbReference>
<proteinExistence type="predicted"/>
<sequence>MPTLDQPPPDLPAPPPGREARRSRAYLRNIILLGSFCALPVFLFGYVLLKPRHRGADLPEALNNIRQISISLLDFDAEFGCFPDSTTIPAVKAYSSTSLTLDDSSSNKLFRQLIAYELKSERPFWCKTKTTPNKPDNIFMSDATALRPGECGFAYIAGLKSSDPLETPVVMAPLEKGKTTFDRKPYRGRAIILFLDMDAKPLPIEKDGRVLINGMDIFDPRQPFWKGKAPDIKWQE</sequence>
<keyword evidence="1" id="KW-1133">Transmembrane helix</keyword>
<keyword evidence="1" id="KW-0472">Membrane</keyword>
<name>A0A858RGY1_9BACT</name>
<keyword evidence="3" id="KW-1185">Reference proteome</keyword>
<organism evidence="2 3">
    <name type="scientific">Luteolibacter luteus</name>
    <dbReference type="NCBI Taxonomy" id="2728835"/>
    <lineage>
        <taxon>Bacteria</taxon>
        <taxon>Pseudomonadati</taxon>
        <taxon>Verrucomicrobiota</taxon>
        <taxon>Verrucomicrobiia</taxon>
        <taxon>Verrucomicrobiales</taxon>
        <taxon>Verrucomicrobiaceae</taxon>
        <taxon>Luteolibacter</taxon>
    </lineage>
</organism>
<dbReference type="AlphaFoldDB" id="A0A858RGY1"/>